<dbReference type="EMBL" id="SEOQ01000154">
    <property type="protein sequence ID" value="TFY68769.1"/>
    <property type="molecule type" value="Genomic_DNA"/>
</dbReference>
<protein>
    <recommendedName>
        <fullName evidence="1">F-box domain-containing protein</fullName>
    </recommendedName>
</protein>
<evidence type="ECO:0000313" key="2">
    <source>
        <dbReference type="EMBL" id="TFY68769.1"/>
    </source>
</evidence>
<proteinExistence type="predicted"/>
<name>A0A4Y9Z600_9AGAM</name>
<dbReference type="OrthoDB" id="2757285at2759"/>
<gene>
    <name evidence="2" type="ORF">EVG20_g3429</name>
</gene>
<sequence>MLPWRRNSSNERNGPSHSNEYFLQRLLARARRRELYTMLPNDVWVDGIFPHLSIRDIIRVRQVSKVLYELTHTPILWKNILRSVHFPLPPLPPTERYSYASLSSFETERLIVRGLNLDANWCGRKPTLECFEHNPVEAYHEVLSMKMVPGGHHMFASVRDFEENRYALVLFMMDHRVYNGYPIAKVATQSKAYHIQAKYMNYKGEMGIMVAYVRREPAYKADRMANVNVSEFSEAHDIDYPVPVRYEVVVEHINLKAISILEDPVHAPGSSEYREHVRTLDPPFRHVTSLSTNTSVDFLDLAEMNGDPYVFFGKRNQEIVQKNLTTRLVSRIHMPPLTVIAPPARAATTIHAMRVLSDQHQIIVVRTTTRVEPSPAELYLAGLEQPTAQNFDTFANLPADQDFLNLQEFAEDDPNHDDLGEDLEDEDLIDQDLADQGPANEDQPVKQHFTLEIYDLPVDGTTSNDFPQYIEMPTPSAMRSVCISEYISPKTYYHPSLLRKLSQHIEMPTISIYCIHEDPWQLLHLRLKPRRMPLHPPPPPPIPVDENGEPVEGAWPPLPSPPPPVGETIQRYSLTSDGFDYRPIQFSGEQDRALHIFPGATRCLLMGTMMDDRSVHPVPVSFFSYADMDIPTQDDIDADENWPYDKEQHEAAAAERAWIDAAYRQRGRSCPIRSLHPPLAYMFEDGVIASAWDEWSGRLCMVPAAEPQKIYVFEYAHAPREDVHGNRLPLPVHDVDVCKFFSDVIKDSAELQYLIQLTIEGVSETEGMPTHSVVAERLETLLGRRHGWNTMKWVKKSTITYRTYMPWSFADGIFLSMHDSSSHFVAVIDRLPTRGSEDGSRTCIELTGLKYAPAKIAHDATQDLLAFITRSDRVDDDPTEWYYLDLHLRSLRTGAAHPLAQMPRVECRFRTCHEHWTYQLRICGDFLALLRCDPEPYGDDNSYLRGWHWKAGDYFLYIESPDTTGTFPSFSDLAFLTPDVLLLSNPFPRGQIEVLTMGYKHLLTLQLPDYVSGWDIYLEAMTISCSAIADSHTSADAPPDDRIVSVTFQVILDEVPEASYICSTEISFRAQTVFHLLAAHGRHPPVVLPAATRPIVVPWDEWGPDGCRMFTLNRELRIDHDNRRIQRATHGMRAVRTLIGAPDRAQVLDFNITRHMGTSGAADPDAPSAELITEPITFEPIGVYQHEVVTKLPYAAIDIPNSEAYCGYLLDGQRLLGIKHRVENQPDQEIDVFVF</sequence>
<comment type="caution">
    <text evidence="2">The sequence shown here is derived from an EMBL/GenBank/DDBJ whole genome shotgun (WGS) entry which is preliminary data.</text>
</comment>
<accession>A0A4Y9Z600</accession>
<evidence type="ECO:0000313" key="3">
    <source>
        <dbReference type="Proteomes" id="UP000298327"/>
    </source>
</evidence>
<feature type="domain" description="F-box" evidence="1">
    <location>
        <begin position="39"/>
        <end position="82"/>
    </location>
</feature>
<dbReference type="Pfam" id="PF12937">
    <property type="entry name" value="F-box-like"/>
    <property type="match status" value="1"/>
</dbReference>
<evidence type="ECO:0000259" key="1">
    <source>
        <dbReference type="Pfam" id="PF12937"/>
    </source>
</evidence>
<organism evidence="2 3">
    <name type="scientific">Dentipellis fragilis</name>
    <dbReference type="NCBI Taxonomy" id="205917"/>
    <lineage>
        <taxon>Eukaryota</taxon>
        <taxon>Fungi</taxon>
        <taxon>Dikarya</taxon>
        <taxon>Basidiomycota</taxon>
        <taxon>Agaricomycotina</taxon>
        <taxon>Agaricomycetes</taxon>
        <taxon>Russulales</taxon>
        <taxon>Hericiaceae</taxon>
        <taxon>Dentipellis</taxon>
    </lineage>
</organism>
<reference evidence="2 3" key="1">
    <citation type="submission" date="2019-02" db="EMBL/GenBank/DDBJ databases">
        <title>Genome sequencing of the rare red list fungi Dentipellis fragilis.</title>
        <authorList>
            <person name="Buettner E."/>
            <person name="Kellner H."/>
        </authorList>
    </citation>
    <scope>NUCLEOTIDE SEQUENCE [LARGE SCALE GENOMIC DNA]</scope>
    <source>
        <strain evidence="2 3">DSM 105465</strain>
    </source>
</reference>
<dbReference type="CDD" id="cd09917">
    <property type="entry name" value="F-box_SF"/>
    <property type="match status" value="1"/>
</dbReference>
<dbReference type="SUPFAM" id="SSF81383">
    <property type="entry name" value="F-box domain"/>
    <property type="match status" value="1"/>
</dbReference>
<dbReference type="Proteomes" id="UP000298327">
    <property type="component" value="Unassembled WGS sequence"/>
</dbReference>
<keyword evidence="3" id="KW-1185">Reference proteome</keyword>
<dbReference type="InterPro" id="IPR036047">
    <property type="entry name" value="F-box-like_dom_sf"/>
</dbReference>
<dbReference type="Gene3D" id="1.20.1280.50">
    <property type="match status" value="1"/>
</dbReference>
<dbReference type="InterPro" id="IPR001810">
    <property type="entry name" value="F-box_dom"/>
</dbReference>
<dbReference type="AlphaFoldDB" id="A0A4Y9Z600"/>